<dbReference type="CDD" id="cd11635">
    <property type="entry name" value="HR1_PKN2_3"/>
    <property type="match status" value="1"/>
</dbReference>
<evidence type="ECO:0000313" key="4">
    <source>
        <dbReference type="Ensembl" id="ENSSSCP00055021471.1"/>
    </source>
</evidence>
<name>A0A8D1QR17_PIG</name>
<dbReference type="InterPro" id="IPR036274">
    <property type="entry name" value="HR1_rpt_sf"/>
</dbReference>
<evidence type="ECO:0000256" key="2">
    <source>
        <dbReference type="SAM" id="MobiDB-lite"/>
    </source>
</evidence>
<evidence type="ECO:0000259" key="3">
    <source>
        <dbReference type="PROSITE" id="PS51860"/>
    </source>
</evidence>
<organism evidence="4 5">
    <name type="scientific">Sus scrofa</name>
    <name type="common">Pig</name>
    <dbReference type="NCBI Taxonomy" id="9823"/>
    <lineage>
        <taxon>Eukaryota</taxon>
        <taxon>Metazoa</taxon>
        <taxon>Chordata</taxon>
        <taxon>Craniata</taxon>
        <taxon>Vertebrata</taxon>
        <taxon>Euteleostomi</taxon>
        <taxon>Mammalia</taxon>
        <taxon>Eutheria</taxon>
        <taxon>Laurasiatheria</taxon>
        <taxon>Artiodactyla</taxon>
        <taxon>Suina</taxon>
        <taxon>Suidae</taxon>
        <taxon>Sus</taxon>
    </lineage>
</organism>
<protein>
    <recommendedName>
        <fullName evidence="3">REM-1 domain-containing protein</fullName>
    </recommendedName>
</protein>
<reference evidence="4" key="1">
    <citation type="submission" date="2025-08" db="UniProtKB">
        <authorList>
            <consortium name="Ensembl"/>
        </authorList>
    </citation>
    <scope>IDENTIFICATION</scope>
</reference>
<accession>A0A8D1QR17</accession>
<dbReference type="PROSITE" id="PS51860">
    <property type="entry name" value="REM_1"/>
    <property type="match status" value="1"/>
</dbReference>
<dbReference type="FunFam" id="1.10.287.160:FF:000001">
    <property type="entry name" value="Putative serine/threonine-protein kinase N2"/>
    <property type="match status" value="1"/>
</dbReference>
<keyword evidence="1" id="KW-0175">Coiled coil</keyword>
<dbReference type="InterPro" id="IPR011072">
    <property type="entry name" value="HR1_rho-bd"/>
</dbReference>
<dbReference type="GO" id="GO:0007165">
    <property type="term" value="P:signal transduction"/>
    <property type="evidence" value="ECO:0007669"/>
    <property type="project" value="InterPro"/>
</dbReference>
<feature type="region of interest" description="Disordered" evidence="2">
    <location>
        <begin position="172"/>
        <end position="202"/>
    </location>
</feature>
<feature type="domain" description="REM-1" evidence="3">
    <location>
        <begin position="24"/>
        <end position="104"/>
    </location>
</feature>
<dbReference type="AlphaFoldDB" id="A0A8D1QR17"/>
<evidence type="ECO:0000256" key="1">
    <source>
        <dbReference type="PROSITE-ProRule" id="PRU01207"/>
    </source>
</evidence>
<feature type="compositionally biased region" description="Low complexity" evidence="2">
    <location>
        <begin position="183"/>
        <end position="200"/>
    </location>
</feature>
<dbReference type="Gene3D" id="1.10.287.160">
    <property type="entry name" value="HR1 repeat"/>
    <property type="match status" value="1"/>
</dbReference>
<dbReference type="SUPFAM" id="SSF46585">
    <property type="entry name" value="HR1 repeat"/>
    <property type="match status" value="1"/>
</dbReference>
<sequence>MLHKTKIEVIRMQILQAVQTNELAFDNAKPVISPLELRMEELRHHFRIEFAVAEGAKNVMKLLGSGKVTDRKALSEAQARFNESSQKLDLLKYSLEQRLNELPKNHPKSSVIIEELSLVASPTLSPRQSVISAQNQYSTLSKPAALTGTLEVRLMGCQDILENVPGRSKAASVALPGWSPSETRSSFMSRTSKSKSGSSRNLLKTDDLSNDVCAVLKLDNTVVGQTSWKPISNQSWDQKFTLELDRVAVTTLASPLKIFLSEVPLWHSGLRIWRCHSCAGCSCGARLIPGPGTSTCHSQKHLSSS</sequence>
<dbReference type="SMART" id="SM00742">
    <property type="entry name" value="Hr1"/>
    <property type="match status" value="1"/>
</dbReference>
<proteinExistence type="predicted"/>
<evidence type="ECO:0000313" key="5">
    <source>
        <dbReference type="Proteomes" id="UP000694724"/>
    </source>
</evidence>
<dbReference type="Proteomes" id="UP000694724">
    <property type="component" value="Unplaced"/>
</dbReference>
<dbReference type="Ensembl" id="ENSSSCT00055027007.1">
    <property type="protein sequence ID" value="ENSSSCP00055021471.1"/>
    <property type="gene ID" value="ENSSSCG00055013648.1"/>
</dbReference>
<dbReference type="Pfam" id="PF02185">
    <property type="entry name" value="HR1"/>
    <property type="match status" value="1"/>
</dbReference>